<accession>A0A4R5VNW3</accession>
<dbReference type="Proteomes" id="UP000295132">
    <property type="component" value="Unassembled WGS sequence"/>
</dbReference>
<keyword evidence="4" id="KW-1185">Reference proteome</keyword>
<evidence type="ECO:0000313" key="3">
    <source>
        <dbReference type="Proteomes" id="UP000295132"/>
    </source>
</evidence>
<evidence type="ECO:0000313" key="1">
    <source>
        <dbReference type="EMBL" id="MDQ6595886.1"/>
    </source>
</evidence>
<name>A0A4R5VNW3_9BACI</name>
<comment type="caution">
    <text evidence="2">The sequence shown here is derived from an EMBL/GenBank/DDBJ whole genome shotgun (WGS) entry which is preliminary data.</text>
</comment>
<protein>
    <submittedName>
        <fullName evidence="2">DUF2642 domain-containing protein</fullName>
    </submittedName>
</protein>
<gene>
    <name evidence="2" type="ORF">E2K98_17815</name>
    <name evidence="1" type="ORF">RCG21_05685</name>
</gene>
<proteinExistence type="predicted"/>
<dbReference type="RefSeq" id="WP_133336456.1">
    <property type="nucleotide sequence ID" value="NZ_JAVGVR010000001.1"/>
</dbReference>
<reference evidence="2 3" key="1">
    <citation type="submission" date="2019-03" db="EMBL/GenBank/DDBJ databases">
        <title>Bacillus niacini sp. nov. a Nicotinate-Metabolizing Mesophile Isolated from Soil.</title>
        <authorList>
            <person name="Zhang G."/>
        </authorList>
    </citation>
    <scope>NUCLEOTIDE SEQUENCE [LARGE SCALE GENOMIC DNA]</scope>
    <source>
        <strain evidence="2 3">WN066</strain>
    </source>
</reference>
<organism evidence="2 3">
    <name type="scientific">Bacillus salipaludis</name>
    <dbReference type="NCBI Taxonomy" id="2547811"/>
    <lineage>
        <taxon>Bacteria</taxon>
        <taxon>Bacillati</taxon>
        <taxon>Bacillota</taxon>
        <taxon>Bacilli</taxon>
        <taxon>Bacillales</taxon>
        <taxon>Bacillaceae</taxon>
        <taxon>Bacillus</taxon>
    </lineage>
</organism>
<evidence type="ECO:0000313" key="2">
    <source>
        <dbReference type="EMBL" id="TDK59783.1"/>
    </source>
</evidence>
<reference evidence="1" key="2">
    <citation type="submission" date="2023-08" db="EMBL/GenBank/DDBJ databases">
        <title>Nitrogen cycling bacteria in agricultural field soils.</title>
        <authorList>
            <person name="Jang J."/>
        </authorList>
    </citation>
    <scope>NUCLEOTIDE SEQUENCE</scope>
    <source>
        <strain evidence="1">PS3-36</strain>
    </source>
</reference>
<dbReference type="Proteomes" id="UP001178888">
    <property type="component" value="Unassembled WGS sequence"/>
</dbReference>
<dbReference type="EMBL" id="JAVGVR010000001">
    <property type="protein sequence ID" value="MDQ6595886.1"/>
    <property type="molecule type" value="Genomic_DNA"/>
</dbReference>
<sequence length="224" mass="25655">MNDFNELLGKTIEVEISGGSFHIGVLVDSGLDIIVIYDGRTQSFLYIPVVHIQRLKEIVIEEYYFEGPPSEKPIELETQSISFRKILNNAKGRFVQVYVTGNKSIHGYLTSILNDYFVFHSPAYKTMFISMQHVKWLIPYPENATPYNLSKESIPLIPAAAPLARTFEEQMKKLENQMVILDGGDHPEKIGLLQKVRNNKMTIVTAERETVYRNLEHIKTIQLP</sequence>
<dbReference type="AlphaFoldDB" id="A0A4R5VNW3"/>
<evidence type="ECO:0000313" key="4">
    <source>
        <dbReference type="Proteomes" id="UP001178888"/>
    </source>
</evidence>
<dbReference type="EMBL" id="SMYO01000008">
    <property type="protein sequence ID" value="TDK59783.1"/>
    <property type="molecule type" value="Genomic_DNA"/>
</dbReference>